<dbReference type="RefSeq" id="WP_193915796.1">
    <property type="nucleotide sequence ID" value="NZ_JADEXS020000001.1"/>
</dbReference>
<protein>
    <submittedName>
        <fullName evidence="2">Nif11-like leader peptide family natural product</fullName>
    </submittedName>
</protein>
<evidence type="ECO:0000313" key="3">
    <source>
        <dbReference type="Proteomes" id="UP000622533"/>
    </source>
</evidence>
<proteinExistence type="predicted"/>
<dbReference type="NCBIfam" id="TIGR03798">
    <property type="entry name" value="leader_Nif11"/>
    <property type="match status" value="1"/>
</dbReference>
<feature type="domain" description="Nif11" evidence="1">
    <location>
        <begin position="1"/>
        <end position="47"/>
    </location>
</feature>
<name>A0A8J6ZT72_DESMC</name>
<dbReference type="AlphaFoldDB" id="A0A8J6ZT72"/>
<dbReference type="InterPro" id="IPR022516">
    <property type="entry name" value="CHP03798_Ocin"/>
</dbReference>
<comment type="caution">
    <text evidence="2">The sequence shown here is derived from an EMBL/GenBank/DDBJ whole genome shotgun (WGS) entry which is preliminary data.</text>
</comment>
<evidence type="ECO:0000313" key="2">
    <source>
        <dbReference type="EMBL" id="MBE9022793.1"/>
    </source>
</evidence>
<dbReference type="Pfam" id="PF07862">
    <property type="entry name" value="Nif11"/>
    <property type="match status" value="1"/>
</dbReference>
<dbReference type="Proteomes" id="UP000622533">
    <property type="component" value="Unassembled WGS sequence"/>
</dbReference>
<gene>
    <name evidence="2" type="ORF">IQ276_10220</name>
</gene>
<reference evidence="2" key="1">
    <citation type="submission" date="2020-10" db="EMBL/GenBank/DDBJ databases">
        <authorList>
            <person name="Castelo-Branco R."/>
            <person name="Eusebio N."/>
            <person name="Adriana R."/>
            <person name="Vieira A."/>
            <person name="Brugerolle De Fraissinette N."/>
            <person name="Rezende De Castro R."/>
            <person name="Schneider M.P."/>
            <person name="Vasconcelos V."/>
            <person name="Leao P.N."/>
        </authorList>
    </citation>
    <scope>NUCLEOTIDE SEQUENCE</scope>
    <source>
        <strain evidence="2">LEGE 12446</strain>
    </source>
</reference>
<sequence>MSIESAKAFYQRVTTDEAFRTQVESYPIEERGTFLQAEGYAFTEEEWETTSAEMLEATSTEELDEAELEAIAGGIKKSCYPGPVALYGIFPAPYDTI</sequence>
<keyword evidence="3" id="KW-1185">Reference proteome</keyword>
<accession>A0A8J6ZT72</accession>
<dbReference type="InterPro" id="IPR012903">
    <property type="entry name" value="Nif11"/>
</dbReference>
<evidence type="ECO:0000259" key="1">
    <source>
        <dbReference type="Pfam" id="PF07862"/>
    </source>
</evidence>
<dbReference type="EMBL" id="JADEXS010000105">
    <property type="protein sequence ID" value="MBE9022793.1"/>
    <property type="molecule type" value="Genomic_DNA"/>
</dbReference>
<organism evidence="2 3">
    <name type="scientific">Desmonostoc muscorum LEGE 12446</name>
    <dbReference type="NCBI Taxonomy" id="1828758"/>
    <lineage>
        <taxon>Bacteria</taxon>
        <taxon>Bacillati</taxon>
        <taxon>Cyanobacteriota</taxon>
        <taxon>Cyanophyceae</taxon>
        <taxon>Nostocales</taxon>
        <taxon>Nostocaceae</taxon>
        <taxon>Desmonostoc</taxon>
    </lineage>
</organism>